<feature type="domain" description="DAGKc" evidence="2">
    <location>
        <begin position="244"/>
        <end position="374"/>
    </location>
</feature>
<dbReference type="SUPFAM" id="SSF111331">
    <property type="entry name" value="NAD kinase/diacylglycerol kinase-like"/>
    <property type="match status" value="1"/>
</dbReference>
<evidence type="ECO:0000259" key="2">
    <source>
        <dbReference type="PROSITE" id="PS50146"/>
    </source>
</evidence>
<keyword evidence="1" id="KW-0812">Transmembrane</keyword>
<evidence type="ECO:0000313" key="4">
    <source>
        <dbReference type="Proteomes" id="UP000651050"/>
    </source>
</evidence>
<dbReference type="InterPro" id="IPR016064">
    <property type="entry name" value="NAD/diacylglycerol_kinase_sf"/>
</dbReference>
<proteinExistence type="predicted"/>
<keyword evidence="1" id="KW-0472">Membrane</keyword>
<keyword evidence="1" id="KW-1133">Transmembrane helix</keyword>
<gene>
    <name evidence="3" type="ORF">I5803_19990</name>
</gene>
<dbReference type="AlphaFoldDB" id="A0A931H8K0"/>
<dbReference type="Pfam" id="PF00781">
    <property type="entry name" value="DAGK_cat"/>
    <property type="match status" value="1"/>
</dbReference>
<accession>A0A931H8K0</accession>
<dbReference type="GO" id="GO:0016301">
    <property type="term" value="F:kinase activity"/>
    <property type="evidence" value="ECO:0007669"/>
    <property type="project" value="InterPro"/>
</dbReference>
<dbReference type="InterPro" id="IPR000326">
    <property type="entry name" value="PAP2/HPO"/>
</dbReference>
<dbReference type="SMART" id="SM00046">
    <property type="entry name" value="DAGKc"/>
    <property type="match status" value="1"/>
</dbReference>
<feature type="transmembrane region" description="Helical" evidence="1">
    <location>
        <begin position="192"/>
        <end position="210"/>
    </location>
</feature>
<organism evidence="3 4">
    <name type="scientific">Caenimonas aquaedulcis</name>
    <dbReference type="NCBI Taxonomy" id="2793270"/>
    <lineage>
        <taxon>Bacteria</taxon>
        <taxon>Pseudomonadati</taxon>
        <taxon>Pseudomonadota</taxon>
        <taxon>Betaproteobacteria</taxon>
        <taxon>Burkholderiales</taxon>
        <taxon>Comamonadaceae</taxon>
        <taxon>Caenimonas</taxon>
    </lineage>
</organism>
<feature type="transmembrane region" description="Helical" evidence="1">
    <location>
        <begin position="167"/>
        <end position="186"/>
    </location>
</feature>
<dbReference type="Pfam" id="PF19279">
    <property type="entry name" value="YegS_C"/>
    <property type="match status" value="1"/>
</dbReference>
<sequence length="550" mass="58831">MQRSPAPLRLTAPEALAFLAAALLSFAWLATDLVRAGPITRADAGVMAWVHAHSRETLTRLMVGVTHLHSYTGVCLMAAAAAGVLIWQRRAAWLPFLLMAVPGGLILNALVKYEFHRSRPVMESPLPALHTFSFPSGHTAGATVWWGFVLTLLFAYRAPVRWRAAGVVAAVGMVAFTALSRVYLGVHYPSDVLAAVAEGCAWLMFCYVLLGRHPAERVAGPVRPAAAPATTPAAPAAGAAAGAAADARIEVIANSSSGQGCAPEWARDVEGKLREHGLDARVTLVHSGEEILSTAKQAVARGADMVVASGGDGTVSAVASQLAGTRVTLGVLPMGTLNHFAKDLGIPIEVDAALGVLARGHAVQVDVAEVNGRVFINNSSLGLYPDIVLDRERQRRRLGRGKWGALLAASLHAAQRYPVLSFDMEVDGKPISRRSAFAFIGNNEYTMEGFEIGGRSQGLADGKLSLYITQRTGRFGLLRLALRALFRRLRQAKDFDILTAQSLVVNTRHRHMRVATDGEVSLMETPLTYRIRPAALRVIVPAPEEPGDNQ</sequence>
<dbReference type="Proteomes" id="UP000651050">
    <property type="component" value="Unassembled WGS sequence"/>
</dbReference>
<feature type="transmembrane region" description="Helical" evidence="1">
    <location>
        <begin position="133"/>
        <end position="155"/>
    </location>
</feature>
<dbReference type="InterPro" id="IPR036938">
    <property type="entry name" value="PAP2/HPO_sf"/>
</dbReference>
<feature type="transmembrane region" description="Helical" evidence="1">
    <location>
        <begin position="94"/>
        <end position="113"/>
    </location>
</feature>
<dbReference type="CDD" id="cd03392">
    <property type="entry name" value="PAP2_like_2"/>
    <property type="match status" value="1"/>
</dbReference>
<dbReference type="RefSeq" id="WP_196988067.1">
    <property type="nucleotide sequence ID" value="NZ_JADWYS010000001.1"/>
</dbReference>
<keyword evidence="4" id="KW-1185">Reference proteome</keyword>
<name>A0A931H8K0_9BURK</name>
<dbReference type="PROSITE" id="PS50146">
    <property type="entry name" value="DAGK"/>
    <property type="match status" value="1"/>
</dbReference>
<dbReference type="Gene3D" id="3.40.50.10330">
    <property type="entry name" value="Probable inorganic polyphosphate/atp-NAD kinase, domain 1"/>
    <property type="match status" value="1"/>
</dbReference>
<dbReference type="Gene3D" id="1.20.144.10">
    <property type="entry name" value="Phosphatidic acid phosphatase type 2/haloperoxidase"/>
    <property type="match status" value="2"/>
</dbReference>
<evidence type="ECO:0000256" key="1">
    <source>
        <dbReference type="SAM" id="Phobius"/>
    </source>
</evidence>
<comment type="caution">
    <text evidence="3">The sequence shown here is derived from an EMBL/GenBank/DDBJ whole genome shotgun (WGS) entry which is preliminary data.</text>
</comment>
<dbReference type="InterPro" id="IPR001206">
    <property type="entry name" value="Diacylglycerol_kinase_cat_dom"/>
</dbReference>
<dbReference type="PANTHER" id="PTHR14969:SF13">
    <property type="entry name" value="AT30094P"/>
    <property type="match status" value="1"/>
</dbReference>
<dbReference type="Pfam" id="PF01569">
    <property type="entry name" value="PAP2"/>
    <property type="match status" value="1"/>
</dbReference>
<dbReference type="SMART" id="SM00014">
    <property type="entry name" value="acidPPc"/>
    <property type="match status" value="1"/>
</dbReference>
<protein>
    <submittedName>
        <fullName evidence="3">Phosphatase PAP2 family protein</fullName>
    </submittedName>
</protein>
<dbReference type="InterPro" id="IPR017438">
    <property type="entry name" value="ATP-NAD_kinase_N"/>
</dbReference>
<dbReference type="SUPFAM" id="SSF48317">
    <property type="entry name" value="Acid phosphatase/Vanadium-dependent haloperoxidase"/>
    <property type="match status" value="1"/>
</dbReference>
<dbReference type="InterPro" id="IPR045540">
    <property type="entry name" value="YegS/DAGK_C"/>
</dbReference>
<dbReference type="PANTHER" id="PTHR14969">
    <property type="entry name" value="SPHINGOSINE-1-PHOSPHATE PHOSPHOHYDROLASE"/>
    <property type="match status" value="1"/>
</dbReference>
<dbReference type="Gene3D" id="2.60.200.40">
    <property type="match status" value="1"/>
</dbReference>
<evidence type="ECO:0000313" key="3">
    <source>
        <dbReference type="EMBL" id="MBG9390323.1"/>
    </source>
</evidence>
<reference evidence="3" key="1">
    <citation type="submission" date="2020-11" db="EMBL/GenBank/DDBJ databases">
        <title>Bacterial whole genome sequence for Caenimonas sp. DR4.4.</title>
        <authorList>
            <person name="Le V."/>
            <person name="Ko S.-R."/>
            <person name="Ahn C.-Y."/>
            <person name="Oh H.-M."/>
        </authorList>
    </citation>
    <scope>NUCLEOTIDE SEQUENCE</scope>
    <source>
        <strain evidence="3">DR4.4</strain>
    </source>
</reference>
<dbReference type="EMBL" id="JADWYS010000001">
    <property type="protein sequence ID" value="MBG9390323.1"/>
    <property type="molecule type" value="Genomic_DNA"/>
</dbReference>
<feature type="transmembrane region" description="Helical" evidence="1">
    <location>
        <begin position="68"/>
        <end position="87"/>
    </location>
</feature>